<dbReference type="FunFam" id="3.30.1300.10:FF:000001">
    <property type="entry name" value="Pantothenate synthetase"/>
    <property type="match status" value="1"/>
</dbReference>
<dbReference type="Gene3D" id="3.30.1300.10">
    <property type="entry name" value="Pantoate-beta-alanine ligase, C-terminal domain"/>
    <property type="match status" value="1"/>
</dbReference>
<dbReference type="SUPFAM" id="SSF52374">
    <property type="entry name" value="Nucleotidylyl transferase"/>
    <property type="match status" value="1"/>
</dbReference>
<protein>
    <recommendedName>
        <fullName evidence="4">Pantoate--beta-alanine ligase</fullName>
        <ecNumber evidence="3">6.3.2.1</ecNumber>
    </recommendedName>
    <alternativeName>
        <fullName evidence="10">Pantoate-activating enzyme</fullName>
    </alternativeName>
    <alternativeName>
        <fullName evidence="9">Pantothenate synthetase</fullName>
    </alternativeName>
</protein>
<evidence type="ECO:0000256" key="4">
    <source>
        <dbReference type="ARBA" id="ARBA00015647"/>
    </source>
</evidence>
<dbReference type="FunFam" id="3.40.50.620:FF:000013">
    <property type="entry name" value="Pantothenate synthetase"/>
    <property type="match status" value="1"/>
</dbReference>
<organism evidence="12 13">
    <name type="scientific">Geodia barretti</name>
    <name type="common">Barrett's horny sponge</name>
    <dbReference type="NCBI Taxonomy" id="519541"/>
    <lineage>
        <taxon>Eukaryota</taxon>
        <taxon>Metazoa</taxon>
        <taxon>Porifera</taxon>
        <taxon>Demospongiae</taxon>
        <taxon>Heteroscleromorpha</taxon>
        <taxon>Tetractinellida</taxon>
        <taxon>Astrophorina</taxon>
        <taxon>Geodiidae</taxon>
        <taxon>Geodia</taxon>
    </lineage>
</organism>
<evidence type="ECO:0000313" key="12">
    <source>
        <dbReference type="EMBL" id="CAI8031545.1"/>
    </source>
</evidence>
<comment type="similarity">
    <text evidence="2">Belongs to the pantothenate synthetase family.</text>
</comment>
<sequence length="278" mass="30806">MRVIHTNQDMKDVCRSVERPVGLVPTMGALHEGHLALVRLAKQENRTLAATIFVNPAQFGPGEDLQKYPRDLEKDLDLLRNEGADLVYVPDVEEVYPPGFDSWVEVGGLGDKLEGAHRPGHFRGVATVVAKLFNLIQPDRAYFGQKDGQQTAIVRKMVKDLDFRVDVVVVPTVRNSDGLALSSRNVYLTQEQRRAAPVIYRALCASSRLWGDGGRNGDRLRAEVLATLRQEPVLDGIDYVSVADAETLEELEQVQGRAMVSVAVRLGNTRLIDNVILD</sequence>
<dbReference type="PANTHER" id="PTHR21299:SF1">
    <property type="entry name" value="PANTOATE--BETA-ALANINE LIGASE"/>
    <property type="match status" value="1"/>
</dbReference>
<dbReference type="Pfam" id="PF02569">
    <property type="entry name" value="Pantoate_ligase"/>
    <property type="match status" value="1"/>
</dbReference>
<dbReference type="EC" id="6.3.2.1" evidence="3"/>
<gene>
    <name evidence="12" type="ORF">GBAR_LOCUS17903</name>
</gene>
<name>A0AA35SK20_GEOBA</name>
<evidence type="ECO:0000313" key="13">
    <source>
        <dbReference type="Proteomes" id="UP001174909"/>
    </source>
</evidence>
<dbReference type="Gene3D" id="3.40.50.620">
    <property type="entry name" value="HUPs"/>
    <property type="match status" value="1"/>
</dbReference>
<evidence type="ECO:0000256" key="11">
    <source>
        <dbReference type="ARBA" id="ARBA00048258"/>
    </source>
</evidence>
<keyword evidence="13" id="KW-1185">Reference proteome</keyword>
<dbReference type="Proteomes" id="UP001174909">
    <property type="component" value="Unassembled WGS sequence"/>
</dbReference>
<comment type="catalytic activity">
    <reaction evidence="11">
        <text>(R)-pantoate + beta-alanine + ATP = (R)-pantothenate + AMP + diphosphate + H(+)</text>
        <dbReference type="Rhea" id="RHEA:10912"/>
        <dbReference type="ChEBI" id="CHEBI:15378"/>
        <dbReference type="ChEBI" id="CHEBI:15980"/>
        <dbReference type="ChEBI" id="CHEBI:29032"/>
        <dbReference type="ChEBI" id="CHEBI:30616"/>
        <dbReference type="ChEBI" id="CHEBI:33019"/>
        <dbReference type="ChEBI" id="CHEBI:57966"/>
        <dbReference type="ChEBI" id="CHEBI:456215"/>
        <dbReference type="EC" id="6.3.2.1"/>
    </reaction>
</comment>
<dbReference type="GO" id="GO:0015940">
    <property type="term" value="P:pantothenate biosynthetic process"/>
    <property type="evidence" value="ECO:0007669"/>
    <property type="project" value="UniProtKB-KW"/>
</dbReference>
<evidence type="ECO:0000256" key="3">
    <source>
        <dbReference type="ARBA" id="ARBA00012219"/>
    </source>
</evidence>
<keyword evidence="7" id="KW-0547">Nucleotide-binding</keyword>
<dbReference type="GO" id="GO:0005829">
    <property type="term" value="C:cytosol"/>
    <property type="evidence" value="ECO:0007669"/>
    <property type="project" value="TreeGrafter"/>
</dbReference>
<reference evidence="12" key="1">
    <citation type="submission" date="2023-03" db="EMBL/GenBank/DDBJ databases">
        <authorList>
            <person name="Steffen K."/>
            <person name="Cardenas P."/>
        </authorList>
    </citation>
    <scope>NUCLEOTIDE SEQUENCE</scope>
</reference>
<comment type="caution">
    <text evidence="12">The sequence shown here is derived from an EMBL/GenBank/DDBJ whole genome shotgun (WGS) entry which is preliminary data.</text>
</comment>
<accession>A0AA35SK20</accession>
<dbReference type="InterPro" id="IPR014729">
    <property type="entry name" value="Rossmann-like_a/b/a_fold"/>
</dbReference>
<evidence type="ECO:0000256" key="10">
    <source>
        <dbReference type="ARBA" id="ARBA00032806"/>
    </source>
</evidence>
<dbReference type="InterPro" id="IPR042176">
    <property type="entry name" value="Pantoate_ligase_C"/>
</dbReference>
<dbReference type="EMBL" id="CASHTH010002545">
    <property type="protein sequence ID" value="CAI8031545.1"/>
    <property type="molecule type" value="Genomic_DNA"/>
</dbReference>
<evidence type="ECO:0000256" key="5">
    <source>
        <dbReference type="ARBA" id="ARBA00022598"/>
    </source>
</evidence>
<dbReference type="CDD" id="cd00560">
    <property type="entry name" value="PanC"/>
    <property type="match status" value="1"/>
</dbReference>
<evidence type="ECO:0000256" key="8">
    <source>
        <dbReference type="ARBA" id="ARBA00022840"/>
    </source>
</evidence>
<dbReference type="GO" id="GO:0005524">
    <property type="term" value="F:ATP binding"/>
    <property type="evidence" value="ECO:0007669"/>
    <property type="project" value="UniProtKB-KW"/>
</dbReference>
<dbReference type="HAMAP" id="MF_00158">
    <property type="entry name" value="PanC"/>
    <property type="match status" value="1"/>
</dbReference>
<dbReference type="PANTHER" id="PTHR21299">
    <property type="entry name" value="CYTIDYLATE KINASE/PANTOATE-BETA-ALANINE LIGASE"/>
    <property type="match status" value="1"/>
</dbReference>
<dbReference type="NCBIfam" id="TIGR00018">
    <property type="entry name" value="panC"/>
    <property type="match status" value="1"/>
</dbReference>
<proteinExistence type="inferred from homology"/>
<dbReference type="AlphaFoldDB" id="A0AA35SK20"/>
<evidence type="ECO:0000256" key="9">
    <source>
        <dbReference type="ARBA" id="ARBA00029902"/>
    </source>
</evidence>
<evidence type="ECO:0000256" key="1">
    <source>
        <dbReference type="ARBA" id="ARBA00004990"/>
    </source>
</evidence>
<keyword evidence="5" id="KW-0436">Ligase</keyword>
<dbReference type="GO" id="GO:0004592">
    <property type="term" value="F:pantoate-beta-alanine ligase activity"/>
    <property type="evidence" value="ECO:0007669"/>
    <property type="project" value="UniProtKB-EC"/>
</dbReference>
<evidence type="ECO:0000256" key="6">
    <source>
        <dbReference type="ARBA" id="ARBA00022655"/>
    </source>
</evidence>
<evidence type="ECO:0000256" key="2">
    <source>
        <dbReference type="ARBA" id="ARBA00009256"/>
    </source>
</evidence>
<evidence type="ECO:0000256" key="7">
    <source>
        <dbReference type="ARBA" id="ARBA00022741"/>
    </source>
</evidence>
<dbReference type="InterPro" id="IPR003721">
    <property type="entry name" value="Pantoate_ligase"/>
</dbReference>
<comment type="pathway">
    <text evidence="1">Cofactor biosynthesis; (R)-pantothenate biosynthesis; (R)-pantothenate from (R)-pantoate and beta-alanine: step 1/1.</text>
</comment>
<keyword evidence="6" id="KW-0566">Pantothenate biosynthesis</keyword>
<keyword evidence="8" id="KW-0067">ATP-binding</keyword>